<evidence type="ECO:0000313" key="3">
    <source>
        <dbReference type="Proteomes" id="UP000292445"/>
    </source>
</evidence>
<accession>A0A4Q7NNK7</accession>
<dbReference type="RefSeq" id="WP_130357259.1">
    <property type="nucleotide sequence ID" value="NZ_SGXC01000001.1"/>
</dbReference>
<gene>
    <name evidence="2" type="ORF">EV675_2174</name>
</gene>
<evidence type="ECO:0000313" key="2">
    <source>
        <dbReference type="EMBL" id="RZS86140.1"/>
    </source>
</evidence>
<dbReference type="GO" id="GO:0016829">
    <property type="term" value="F:lyase activity"/>
    <property type="evidence" value="ECO:0007669"/>
    <property type="project" value="UniProtKB-KW"/>
</dbReference>
<organism evidence="2 3">
    <name type="scientific">Pigmentiphaga kullae</name>
    <dbReference type="NCBI Taxonomy" id="151784"/>
    <lineage>
        <taxon>Bacteria</taxon>
        <taxon>Pseudomonadati</taxon>
        <taxon>Pseudomonadota</taxon>
        <taxon>Betaproteobacteria</taxon>
        <taxon>Burkholderiales</taxon>
        <taxon>Alcaligenaceae</taxon>
        <taxon>Pigmentiphaga</taxon>
    </lineage>
</organism>
<proteinExistence type="predicted"/>
<dbReference type="PANTHER" id="PTHR43345">
    <property type="entry name" value="3-ISOPROPYLMALATE DEHYDRATASE SMALL SUBUNIT 2-RELATED-RELATED"/>
    <property type="match status" value="1"/>
</dbReference>
<dbReference type="InterPro" id="IPR050075">
    <property type="entry name" value="LeuD"/>
</dbReference>
<dbReference type="Proteomes" id="UP000292445">
    <property type="component" value="Unassembled WGS sequence"/>
</dbReference>
<reference evidence="2 3" key="1">
    <citation type="submission" date="2019-02" db="EMBL/GenBank/DDBJ databases">
        <title>Genomic Encyclopedia of Type Strains, Phase IV (KMG-IV): sequencing the most valuable type-strain genomes for metagenomic binning, comparative biology and taxonomic classification.</title>
        <authorList>
            <person name="Goeker M."/>
        </authorList>
    </citation>
    <scope>NUCLEOTIDE SEQUENCE [LARGE SCALE GENOMIC DNA]</scope>
    <source>
        <strain evidence="2 3">K24</strain>
    </source>
</reference>
<keyword evidence="1" id="KW-0456">Lyase</keyword>
<dbReference type="AlphaFoldDB" id="A0A4Q7NNK7"/>
<keyword evidence="3" id="KW-1185">Reference proteome</keyword>
<comment type="caution">
    <text evidence="2">The sequence shown here is derived from an EMBL/GenBank/DDBJ whole genome shotgun (WGS) entry which is preliminary data.</text>
</comment>
<sequence>MTGTMRRVGRCHVFGDDIPLDDGLIPFEMAIRRIDDPQRLRPELLRMVDPAFPERVEPGDIVVAGANFGCGKPHFQGFIAMAALDLSVLCVSMPYKTLRGAISKGVPVLAGLPGIDAALRTGHRLDVDFARGTVVNLDTGQRIEVPPLSPLLADVVRRGGTRGTLAAWLDAHPDMRLPAPAADA</sequence>
<dbReference type="EMBL" id="SGXC01000001">
    <property type="protein sequence ID" value="RZS86140.1"/>
    <property type="molecule type" value="Genomic_DNA"/>
</dbReference>
<name>A0A4Q7NNK7_9BURK</name>
<evidence type="ECO:0000256" key="1">
    <source>
        <dbReference type="ARBA" id="ARBA00023239"/>
    </source>
</evidence>
<dbReference type="PANTHER" id="PTHR43345:SF2">
    <property type="entry name" value="3-ISOPROPYLMALATE DEHYDRATASE SMALL SUBUNIT 1"/>
    <property type="match status" value="1"/>
</dbReference>
<dbReference type="OrthoDB" id="8717467at2"/>
<dbReference type="SUPFAM" id="SSF52016">
    <property type="entry name" value="LeuD/IlvD-like"/>
    <property type="match status" value="1"/>
</dbReference>
<dbReference type="Gene3D" id="3.20.19.10">
    <property type="entry name" value="Aconitase, domain 4"/>
    <property type="match status" value="1"/>
</dbReference>
<dbReference type="InterPro" id="IPR015928">
    <property type="entry name" value="Aconitase/3IPM_dehydase_swvl"/>
</dbReference>
<protein>
    <submittedName>
        <fullName evidence="2">3-isopropylmalate/(R)-2-methylmalate dehydratase small subunit</fullName>
    </submittedName>
</protein>